<protein>
    <submittedName>
        <fullName evidence="1">Uncharacterized protein</fullName>
    </submittedName>
</protein>
<proteinExistence type="predicted"/>
<comment type="caution">
    <text evidence="1">The sequence shown here is derived from an EMBL/GenBank/DDBJ whole genome shotgun (WGS) entry which is preliminary data.</text>
</comment>
<dbReference type="EMBL" id="LAZR01067541">
    <property type="protein sequence ID" value="KKK51371.1"/>
    <property type="molecule type" value="Genomic_DNA"/>
</dbReference>
<name>A0A0F8YTS3_9ZZZZ</name>
<organism evidence="1">
    <name type="scientific">marine sediment metagenome</name>
    <dbReference type="NCBI Taxonomy" id="412755"/>
    <lineage>
        <taxon>unclassified sequences</taxon>
        <taxon>metagenomes</taxon>
        <taxon>ecological metagenomes</taxon>
    </lineage>
</organism>
<sequence>FYWYMSKKSLFIIVHEQEVKDEASYLASSIKALREIKNIKSFMEEKWQQASEQNHSEPSHQKPQ</sequence>
<dbReference type="AlphaFoldDB" id="A0A0F8YTS3"/>
<gene>
    <name evidence="1" type="ORF">LCGC14_3115600</name>
</gene>
<feature type="non-terminal residue" evidence="1">
    <location>
        <position position="1"/>
    </location>
</feature>
<evidence type="ECO:0000313" key="1">
    <source>
        <dbReference type="EMBL" id="KKK51371.1"/>
    </source>
</evidence>
<accession>A0A0F8YTS3</accession>
<reference evidence="1" key="1">
    <citation type="journal article" date="2015" name="Nature">
        <title>Complex archaea that bridge the gap between prokaryotes and eukaryotes.</title>
        <authorList>
            <person name="Spang A."/>
            <person name="Saw J.H."/>
            <person name="Jorgensen S.L."/>
            <person name="Zaremba-Niedzwiedzka K."/>
            <person name="Martijn J."/>
            <person name="Lind A.E."/>
            <person name="van Eijk R."/>
            <person name="Schleper C."/>
            <person name="Guy L."/>
            <person name="Ettema T.J."/>
        </authorList>
    </citation>
    <scope>NUCLEOTIDE SEQUENCE</scope>
</reference>